<protein>
    <submittedName>
        <fullName evidence="10">Alanine--tRNA ligase</fullName>
    </submittedName>
</protein>
<evidence type="ECO:0000256" key="2">
    <source>
        <dbReference type="ARBA" id="ARBA00022555"/>
    </source>
</evidence>
<dbReference type="Pfam" id="PF01411">
    <property type="entry name" value="tRNA-synt_2c"/>
    <property type="match status" value="1"/>
</dbReference>
<proteinExistence type="inferred from homology"/>
<dbReference type="InterPro" id="IPR050058">
    <property type="entry name" value="Ala-tRNA_ligase"/>
</dbReference>
<dbReference type="Proteomes" id="UP000516437">
    <property type="component" value="Chromosome 3"/>
</dbReference>
<accession>A0A6A1VYM8</accession>
<dbReference type="GO" id="GO:0005739">
    <property type="term" value="C:mitochondrion"/>
    <property type="evidence" value="ECO:0007669"/>
    <property type="project" value="TreeGrafter"/>
</dbReference>
<keyword evidence="4" id="KW-0547">Nucleotide-binding</keyword>
<dbReference type="PANTHER" id="PTHR11777">
    <property type="entry name" value="ALANYL-TRNA SYNTHETASE"/>
    <property type="match status" value="1"/>
</dbReference>
<name>A0A6A1VYM8_9ROSI</name>
<keyword evidence="5" id="KW-0067">ATP-binding</keyword>
<dbReference type="PROSITE" id="PS50860">
    <property type="entry name" value="AA_TRNA_LIGASE_II_ALA"/>
    <property type="match status" value="1"/>
</dbReference>
<dbReference type="InterPro" id="IPR018164">
    <property type="entry name" value="Ala-tRNA-synth_IIc_N"/>
</dbReference>
<organism evidence="10 11">
    <name type="scientific">Morella rubra</name>
    <name type="common">Chinese bayberry</name>
    <dbReference type="NCBI Taxonomy" id="262757"/>
    <lineage>
        <taxon>Eukaryota</taxon>
        <taxon>Viridiplantae</taxon>
        <taxon>Streptophyta</taxon>
        <taxon>Embryophyta</taxon>
        <taxon>Tracheophyta</taxon>
        <taxon>Spermatophyta</taxon>
        <taxon>Magnoliopsida</taxon>
        <taxon>eudicotyledons</taxon>
        <taxon>Gunneridae</taxon>
        <taxon>Pentapetalae</taxon>
        <taxon>rosids</taxon>
        <taxon>fabids</taxon>
        <taxon>Fagales</taxon>
        <taxon>Myricaceae</taxon>
        <taxon>Morella</taxon>
    </lineage>
</organism>
<dbReference type="OrthoDB" id="1932861at2759"/>
<dbReference type="GO" id="GO:0006419">
    <property type="term" value="P:alanyl-tRNA aminoacylation"/>
    <property type="evidence" value="ECO:0007669"/>
    <property type="project" value="InterPro"/>
</dbReference>
<keyword evidence="11" id="KW-1185">Reference proteome</keyword>
<feature type="domain" description="Alanyl-transfer RNA synthetases family profile" evidence="9">
    <location>
        <begin position="1"/>
        <end position="130"/>
    </location>
</feature>
<evidence type="ECO:0000256" key="6">
    <source>
        <dbReference type="ARBA" id="ARBA00022884"/>
    </source>
</evidence>
<evidence type="ECO:0000256" key="5">
    <source>
        <dbReference type="ARBA" id="ARBA00022840"/>
    </source>
</evidence>
<dbReference type="PANTHER" id="PTHR11777:SF9">
    <property type="entry name" value="ALANINE--TRNA LIGASE, CYTOPLASMIC"/>
    <property type="match status" value="1"/>
</dbReference>
<dbReference type="AlphaFoldDB" id="A0A6A1VYM8"/>
<keyword evidence="3 10" id="KW-0436">Ligase</keyword>
<sequence>MLRLEMYGSEFYHHNACCLLAAKTISGRWVILALGGCPGNEGREYVLRRILCRAVRYGSEVLKAQEGFFNGLVNVVVKVMGGVFPELKQNEERIRDIIAEEETSFGKTLLKGIEKFKKAAQDVQGKILSG</sequence>
<evidence type="ECO:0000259" key="9">
    <source>
        <dbReference type="PROSITE" id="PS50860"/>
    </source>
</evidence>
<gene>
    <name evidence="10" type="ORF">CJ030_MR3G014539</name>
</gene>
<evidence type="ECO:0000256" key="8">
    <source>
        <dbReference type="ARBA" id="ARBA00023146"/>
    </source>
</evidence>
<dbReference type="SUPFAM" id="SSF101353">
    <property type="entry name" value="Putative anticodon-binding domain of alanyl-tRNA synthetase (AlaRS)"/>
    <property type="match status" value="1"/>
</dbReference>
<evidence type="ECO:0000256" key="4">
    <source>
        <dbReference type="ARBA" id="ARBA00022741"/>
    </source>
</evidence>
<evidence type="ECO:0000256" key="7">
    <source>
        <dbReference type="ARBA" id="ARBA00022917"/>
    </source>
</evidence>
<keyword evidence="2" id="KW-0820">tRNA-binding</keyword>
<evidence type="ECO:0000256" key="1">
    <source>
        <dbReference type="ARBA" id="ARBA00008226"/>
    </source>
</evidence>
<evidence type="ECO:0000313" key="10">
    <source>
        <dbReference type="EMBL" id="KAB1218051.1"/>
    </source>
</evidence>
<dbReference type="GO" id="GO:0002161">
    <property type="term" value="F:aminoacyl-tRNA deacylase activity"/>
    <property type="evidence" value="ECO:0007669"/>
    <property type="project" value="TreeGrafter"/>
</dbReference>
<evidence type="ECO:0000256" key="3">
    <source>
        <dbReference type="ARBA" id="ARBA00022598"/>
    </source>
</evidence>
<evidence type="ECO:0000313" key="11">
    <source>
        <dbReference type="Proteomes" id="UP000516437"/>
    </source>
</evidence>
<dbReference type="GO" id="GO:0000049">
    <property type="term" value="F:tRNA binding"/>
    <property type="evidence" value="ECO:0007669"/>
    <property type="project" value="UniProtKB-KW"/>
</dbReference>
<keyword evidence="8" id="KW-0030">Aminoacyl-tRNA synthetase</keyword>
<reference evidence="10 11" key="1">
    <citation type="journal article" date="2019" name="Plant Biotechnol. J.">
        <title>The red bayberry genome and genetic basis of sex determination.</title>
        <authorList>
            <person name="Jia H.M."/>
            <person name="Jia H.J."/>
            <person name="Cai Q.L."/>
            <person name="Wang Y."/>
            <person name="Zhao H.B."/>
            <person name="Yang W.F."/>
            <person name="Wang G.Y."/>
            <person name="Li Y.H."/>
            <person name="Zhan D.L."/>
            <person name="Shen Y.T."/>
            <person name="Niu Q.F."/>
            <person name="Chang L."/>
            <person name="Qiu J."/>
            <person name="Zhao L."/>
            <person name="Xie H.B."/>
            <person name="Fu W.Y."/>
            <person name="Jin J."/>
            <person name="Li X.W."/>
            <person name="Jiao Y."/>
            <person name="Zhou C.C."/>
            <person name="Tu T."/>
            <person name="Chai C.Y."/>
            <person name="Gao J.L."/>
            <person name="Fan L.J."/>
            <person name="van de Weg E."/>
            <person name="Wang J.Y."/>
            <person name="Gao Z.S."/>
        </authorList>
    </citation>
    <scope>NUCLEOTIDE SEQUENCE [LARGE SCALE GENOMIC DNA]</scope>
    <source>
        <tissue evidence="10">Leaves</tissue>
    </source>
</reference>
<dbReference type="GO" id="GO:0004813">
    <property type="term" value="F:alanine-tRNA ligase activity"/>
    <property type="evidence" value="ECO:0007669"/>
    <property type="project" value="InterPro"/>
</dbReference>
<keyword evidence="7" id="KW-0648">Protein biosynthesis</keyword>
<keyword evidence="6" id="KW-0694">RNA-binding</keyword>
<comment type="caution">
    <text evidence="10">The sequence shown here is derived from an EMBL/GenBank/DDBJ whole genome shotgun (WGS) entry which is preliminary data.</text>
</comment>
<dbReference type="GO" id="GO:0009507">
    <property type="term" value="C:chloroplast"/>
    <property type="evidence" value="ECO:0007669"/>
    <property type="project" value="TreeGrafter"/>
</dbReference>
<dbReference type="GO" id="GO:0005524">
    <property type="term" value="F:ATP binding"/>
    <property type="evidence" value="ECO:0007669"/>
    <property type="project" value="UniProtKB-KW"/>
</dbReference>
<dbReference type="EMBL" id="RXIC02000021">
    <property type="protein sequence ID" value="KAB1218051.1"/>
    <property type="molecule type" value="Genomic_DNA"/>
</dbReference>
<comment type="similarity">
    <text evidence="1">Belongs to the class-II aminoacyl-tRNA synthetase family.</text>
</comment>
<dbReference type="InterPro" id="IPR018165">
    <property type="entry name" value="Ala-tRNA-synth_IIc_core"/>
</dbReference>
<dbReference type="InterPro" id="IPR018162">
    <property type="entry name" value="Ala-tRNA-ligase_IIc_anticod-bd"/>
</dbReference>